<dbReference type="EMBL" id="CP124543">
    <property type="protein sequence ID" value="WGV25443.1"/>
    <property type="molecule type" value="Genomic_DNA"/>
</dbReference>
<organism evidence="1 2">
    <name type="scientific">Halotia branconii CENA392</name>
    <dbReference type="NCBI Taxonomy" id="1539056"/>
    <lineage>
        <taxon>Bacteria</taxon>
        <taxon>Bacillati</taxon>
        <taxon>Cyanobacteriota</taxon>
        <taxon>Cyanophyceae</taxon>
        <taxon>Nostocales</taxon>
        <taxon>Nodulariaceae</taxon>
        <taxon>Halotia</taxon>
    </lineage>
</organism>
<gene>
    <name evidence="1" type="ORF">QI031_27525</name>
</gene>
<sequence>MPKTNHTLDQNEIASLGASLREIEQKSLKQAHKEGNTRIWFQGEEPYFDVFFEFNNNKISWFQFTFRGKSISWDTRKPELQTGTTNELCLDDVSFYAASKTIENDQKSDVEFIDLVKSILETRSKEAIFAQALALFS</sequence>
<protein>
    <submittedName>
        <fullName evidence="1">Uncharacterized protein</fullName>
    </submittedName>
</protein>
<dbReference type="RefSeq" id="WP_281482743.1">
    <property type="nucleotide sequence ID" value="NZ_CP124543.1"/>
</dbReference>
<name>A0AAJ6NS80_9CYAN</name>
<proteinExistence type="predicted"/>
<dbReference type="KEGG" id="hbq:QI031_27525"/>
<evidence type="ECO:0000313" key="2">
    <source>
        <dbReference type="Proteomes" id="UP001223520"/>
    </source>
</evidence>
<dbReference type="Proteomes" id="UP001223520">
    <property type="component" value="Chromosome"/>
</dbReference>
<keyword evidence="2" id="KW-1185">Reference proteome</keyword>
<reference evidence="1 2" key="1">
    <citation type="journal article" date="2023" name="Limnol Oceanogr Lett">
        <title>Environmental adaptations by the intertidal Antarctic cyanobacterium Halotia branconii CENA392 as revealed using long-read genome sequencing.</title>
        <authorList>
            <person name="Dextro R.B."/>
            <person name="Delbaje E."/>
            <person name="Freitas P.N.N."/>
            <person name="Geraldes V."/>
            <person name="Pinto E."/>
            <person name="Long P.F."/>
            <person name="Fiore M.F."/>
        </authorList>
    </citation>
    <scope>NUCLEOTIDE SEQUENCE [LARGE SCALE GENOMIC DNA]</scope>
    <source>
        <strain evidence="1 2">CENA392</strain>
    </source>
</reference>
<evidence type="ECO:0000313" key="1">
    <source>
        <dbReference type="EMBL" id="WGV25443.1"/>
    </source>
</evidence>
<dbReference type="AlphaFoldDB" id="A0AAJ6NS80"/>
<accession>A0AAJ6NS80</accession>